<dbReference type="SMART" id="SM00895">
    <property type="entry name" value="FCD"/>
    <property type="match status" value="1"/>
</dbReference>
<evidence type="ECO:0000313" key="6">
    <source>
        <dbReference type="Proteomes" id="UP000184465"/>
    </source>
</evidence>
<dbReference type="OrthoDB" id="9799482at2"/>
<dbReference type="Gene3D" id="1.20.120.530">
    <property type="entry name" value="GntR ligand-binding domain-like"/>
    <property type="match status" value="1"/>
</dbReference>
<dbReference type="InterPro" id="IPR036388">
    <property type="entry name" value="WH-like_DNA-bd_sf"/>
</dbReference>
<feature type="domain" description="HTH gntR-type" evidence="4">
    <location>
        <begin position="9"/>
        <end position="77"/>
    </location>
</feature>
<dbReference type="GO" id="GO:0003677">
    <property type="term" value="F:DNA binding"/>
    <property type="evidence" value="ECO:0007669"/>
    <property type="project" value="UniProtKB-KW"/>
</dbReference>
<dbReference type="PANTHER" id="PTHR43537:SF5">
    <property type="entry name" value="UXU OPERON TRANSCRIPTIONAL REGULATOR"/>
    <property type="match status" value="1"/>
</dbReference>
<dbReference type="RefSeq" id="WP_073152074.1">
    <property type="nucleotide sequence ID" value="NZ_FRAG01000051.1"/>
</dbReference>
<dbReference type="PRINTS" id="PR00035">
    <property type="entry name" value="HTHGNTR"/>
</dbReference>
<organism evidence="5 6">
    <name type="scientific">Paramaledivibacter caminithermalis (strain DSM 15212 / CIP 107654 / DViRD3)</name>
    <name type="common">Clostridium caminithermale</name>
    <dbReference type="NCBI Taxonomy" id="1121301"/>
    <lineage>
        <taxon>Bacteria</taxon>
        <taxon>Bacillati</taxon>
        <taxon>Bacillota</taxon>
        <taxon>Clostridia</taxon>
        <taxon>Peptostreptococcales</taxon>
        <taxon>Caminicellaceae</taxon>
        <taxon>Paramaledivibacter</taxon>
    </lineage>
</organism>
<dbReference type="InterPro" id="IPR008920">
    <property type="entry name" value="TF_FadR/GntR_C"/>
</dbReference>
<evidence type="ECO:0000259" key="4">
    <source>
        <dbReference type="PROSITE" id="PS50949"/>
    </source>
</evidence>
<evidence type="ECO:0000256" key="1">
    <source>
        <dbReference type="ARBA" id="ARBA00023015"/>
    </source>
</evidence>
<dbReference type="PANTHER" id="PTHR43537">
    <property type="entry name" value="TRANSCRIPTIONAL REGULATOR, GNTR FAMILY"/>
    <property type="match status" value="1"/>
</dbReference>
<evidence type="ECO:0000256" key="3">
    <source>
        <dbReference type="ARBA" id="ARBA00023163"/>
    </source>
</evidence>
<dbReference type="PROSITE" id="PS50949">
    <property type="entry name" value="HTH_GNTR"/>
    <property type="match status" value="1"/>
</dbReference>
<dbReference type="InterPro" id="IPR036390">
    <property type="entry name" value="WH_DNA-bd_sf"/>
</dbReference>
<evidence type="ECO:0000256" key="2">
    <source>
        <dbReference type="ARBA" id="ARBA00023125"/>
    </source>
</evidence>
<name>A0A1M6RWP5_PARC5</name>
<dbReference type="SUPFAM" id="SSF46785">
    <property type="entry name" value="Winged helix' DNA-binding domain"/>
    <property type="match status" value="1"/>
</dbReference>
<keyword evidence="1" id="KW-0805">Transcription regulation</keyword>
<dbReference type="GO" id="GO:0003700">
    <property type="term" value="F:DNA-binding transcription factor activity"/>
    <property type="evidence" value="ECO:0007669"/>
    <property type="project" value="InterPro"/>
</dbReference>
<dbReference type="InterPro" id="IPR000524">
    <property type="entry name" value="Tscrpt_reg_HTH_GntR"/>
</dbReference>
<dbReference type="STRING" id="1121301.SAMN02745912_03103"/>
<keyword evidence="5" id="KW-0670">Pyruvate</keyword>
<dbReference type="Proteomes" id="UP000184465">
    <property type="component" value="Unassembled WGS sequence"/>
</dbReference>
<sequence length="229" mass="26639">MAFKKVQSERLSDKVVNQILNLIERGELKPGDKLPSETEFAKQLGISRGILREALTILQSKGYVSRKPKDGTYIREFFEKKDFQDSILEAFQKASYLDLLEVRETLERKIVELVIKRSSDEELEEIEQSLVQDVDDFNIVADQAFHQKIASLTKNTILTNFMYVYYDMIHDLANKTLKSEDRRKQLMKEHTDILKAIKERDIEKAQACMSYHLGKVKQSVNSLKIDFDN</sequence>
<keyword evidence="2" id="KW-0238">DNA-binding</keyword>
<dbReference type="SMART" id="SM00345">
    <property type="entry name" value="HTH_GNTR"/>
    <property type="match status" value="1"/>
</dbReference>
<dbReference type="EMBL" id="FRAG01000051">
    <property type="protein sequence ID" value="SHK36975.1"/>
    <property type="molecule type" value="Genomic_DNA"/>
</dbReference>
<keyword evidence="6" id="KW-1185">Reference proteome</keyword>
<dbReference type="CDD" id="cd07377">
    <property type="entry name" value="WHTH_GntR"/>
    <property type="match status" value="1"/>
</dbReference>
<evidence type="ECO:0000313" key="5">
    <source>
        <dbReference type="EMBL" id="SHK36975.1"/>
    </source>
</evidence>
<protein>
    <submittedName>
        <fullName evidence="5">GntR family transcriptional regulator, transcriptional repressor for pyruvate dehydrogenase complex</fullName>
    </submittedName>
</protein>
<dbReference type="Pfam" id="PF07729">
    <property type="entry name" value="FCD"/>
    <property type="match status" value="1"/>
</dbReference>
<reference evidence="5 6" key="1">
    <citation type="submission" date="2016-11" db="EMBL/GenBank/DDBJ databases">
        <authorList>
            <person name="Jaros S."/>
            <person name="Januszkiewicz K."/>
            <person name="Wedrychowicz H."/>
        </authorList>
    </citation>
    <scope>NUCLEOTIDE SEQUENCE [LARGE SCALE GENOMIC DNA]</scope>
    <source>
        <strain evidence="5 6">DSM 15212</strain>
    </source>
</reference>
<keyword evidence="3" id="KW-0804">Transcription</keyword>
<dbReference type="Pfam" id="PF00392">
    <property type="entry name" value="GntR"/>
    <property type="match status" value="1"/>
</dbReference>
<proteinExistence type="predicted"/>
<accession>A0A1M6RWP5</accession>
<dbReference type="InterPro" id="IPR011711">
    <property type="entry name" value="GntR_C"/>
</dbReference>
<dbReference type="Gene3D" id="1.10.10.10">
    <property type="entry name" value="Winged helix-like DNA-binding domain superfamily/Winged helix DNA-binding domain"/>
    <property type="match status" value="1"/>
</dbReference>
<dbReference type="SUPFAM" id="SSF48008">
    <property type="entry name" value="GntR ligand-binding domain-like"/>
    <property type="match status" value="1"/>
</dbReference>
<dbReference type="AlphaFoldDB" id="A0A1M6RWP5"/>
<gene>
    <name evidence="5" type="ORF">SAMN02745912_03103</name>
</gene>